<name>A0A2T1GBF5_9CYAN</name>
<comment type="caution">
    <text evidence="2">The sequence shown here is derived from an EMBL/GenBank/DDBJ whole genome shotgun (WGS) entry which is preliminary data.</text>
</comment>
<organism evidence="2 3">
    <name type="scientific">Chamaesiphon polymorphus CCALA 037</name>
    <dbReference type="NCBI Taxonomy" id="2107692"/>
    <lineage>
        <taxon>Bacteria</taxon>
        <taxon>Bacillati</taxon>
        <taxon>Cyanobacteriota</taxon>
        <taxon>Cyanophyceae</taxon>
        <taxon>Gomontiellales</taxon>
        <taxon>Chamaesiphonaceae</taxon>
        <taxon>Chamaesiphon</taxon>
    </lineage>
</organism>
<dbReference type="Gene3D" id="1.20.1270.180">
    <property type="match status" value="1"/>
</dbReference>
<accession>A0A2T1GBF5</accession>
<keyword evidence="3" id="KW-1185">Reference proteome</keyword>
<dbReference type="Proteomes" id="UP000238937">
    <property type="component" value="Unassembled WGS sequence"/>
</dbReference>
<dbReference type="EMBL" id="PVWO01000249">
    <property type="protein sequence ID" value="PSB54576.1"/>
    <property type="molecule type" value="Genomic_DNA"/>
</dbReference>
<gene>
    <name evidence="2" type="ORF">C7B77_17755</name>
</gene>
<protein>
    <recommendedName>
        <fullName evidence="1">Lysozyme inhibitor LprI-like N-terminal domain-containing protein</fullName>
    </recommendedName>
</protein>
<proteinExistence type="predicted"/>
<dbReference type="InterPro" id="IPR009739">
    <property type="entry name" value="LprI-like_N"/>
</dbReference>
<dbReference type="AlphaFoldDB" id="A0A2T1GBF5"/>
<dbReference type="Pfam" id="PF07007">
    <property type="entry name" value="LprI"/>
    <property type="match status" value="1"/>
</dbReference>
<feature type="domain" description="Lysozyme inhibitor LprI-like N-terminal" evidence="1">
    <location>
        <begin position="41"/>
        <end position="126"/>
    </location>
</feature>
<evidence type="ECO:0000259" key="1">
    <source>
        <dbReference type="Pfam" id="PF07007"/>
    </source>
</evidence>
<sequence>MRLLSFRLAISAAIVAMEIGINPSTIRAESLVPPSNCVDTGQLALNRCAIARSKHVDELKSDVYQKLERQLYPRDRAQLASIEKTWLHFRTAHCQEVIEPFGNSSMVPLLYHNCLSSVTLDRIADLQHLTTASISKKLVEIESNNSIDRVHWHRYRSQHCKFEAAHFTKNTQRFALCEQRLTKTRRRQLQEMMSVR</sequence>
<evidence type="ECO:0000313" key="3">
    <source>
        <dbReference type="Proteomes" id="UP000238937"/>
    </source>
</evidence>
<evidence type="ECO:0000313" key="2">
    <source>
        <dbReference type="EMBL" id="PSB54576.1"/>
    </source>
</evidence>
<reference evidence="2 3" key="1">
    <citation type="submission" date="2018-03" db="EMBL/GenBank/DDBJ databases">
        <title>The ancient ancestry and fast evolution of plastids.</title>
        <authorList>
            <person name="Moore K.R."/>
            <person name="Magnabosco C."/>
            <person name="Momper L."/>
            <person name="Gold D.A."/>
            <person name="Bosak T."/>
            <person name="Fournier G.P."/>
        </authorList>
    </citation>
    <scope>NUCLEOTIDE SEQUENCE [LARGE SCALE GENOMIC DNA]</scope>
    <source>
        <strain evidence="2 3">CCALA 037</strain>
    </source>
</reference>